<organism evidence="2 3">
    <name type="scientific">Cyanidiococcus yangmingshanensis</name>
    <dbReference type="NCBI Taxonomy" id="2690220"/>
    <lineage>
        <taxon>Eukaryota</taxon>
        <taxon>Rhodophyta</taxon>
        <taxon>Bangiophyceae</taxon>
        <taxon>Cyanidiales</taxon>
        <taxon>Cyanidiaceae</taxon>
        <taxon>Cyanidiococcus</taxon>
    </lineage>
</organism>
<feature type="compositionally biased region" description="Basic residues" evidence="1">
    <location>
        <begin position="12"/>
        <end position="31"/>
    </location>
</feature>
<dbReference type="Gene3D" id="1.25.40.10">
    <property type="entry name" value="Tetratricopeptide repeat domain"/>
    <property type="match status" value="1"/>
</dbReference>
<dbReference type="Proteomes" id="UP000530660">
    <property type="component" value="Unassembled WGS sequence"/>
</dbReference>
<proteinExistence type="predicted"/>
<reference evidence="2 3" key="1">
    <citation type="journal article" date="2020" name="J. Phycol.">
        <title>Comparative genome analysis reveals Cyanidiococcus gen. nov., a new extremophilic red algal genus sister to Cyanidioschyzon (Cyanidioschyzonaceae, Rhodophyta).</title>
        <authorList>
            <person name="Liu S.-L."/>
            <person name="Chiang Y.-R."/>
            <person name="Yoon H.S."/>
            <person name="Fu H.-Y."/>
        </authorList>
    </citation>
    <scope>NUCLEOTIDE SEQUENCE [LARGE SCALE GENOMIC DNA]</scope>
    <source>
        <strain evidence="2 3">THAL066</strain>
    </source>
</reference>
<sequence>MTRASWTTSLHQTRRRVWRAQQSRRHRRTSSLLKRIRTRTPSLAPWTAERRRKKYRSSGTRFKNRPCTPIPMIRTHHRHNDPRNEEACSRTHHAELTDRFIASEPVHHHDPTRCFVHGQKQIHSVNRTENSCVHRCFRSSAAAFKSWPAQSDTGQCERACVCPVARRVKGTRPRGELLVADSQVSMDAGQEADENQQFIERFLPRFSGVLAELELPEPPPLGRKIDTGVVQLPTIPGWSSGVTLVNQLRLVARRLPNSASAALHVGLCYLRIGDRKAARSWLELAVQRVGRDGNHALDFAVRHTLWIASRGLIPLERRSGMTYWDCLVEQENAWLEPNPGKRAQRLGDLLERRRRSDADLWNNLGVALAQEEHCLLAAACLEQAALHGDVAPAFVNYAQLMALTPFACTKHETERQELLRLQRSSAINSFALLGGHLRPADSIIQLHVDGLVGGTVPWPLRLRLERSGALA</sequence>
<comment type="caution">
    <text evidence="2">The sequence shown here is derived from an EMBL/GenBank/DDBJ whole genome shotgun (WGS) entry which is preliminary data.</text>
</comment>
<keyword evidence="3" id="KW-1185">Reference proteome</keyword>
<feature type="compositionally biased region" description="Polar residues" evidence="1">
    <location>
        <begin position="1"/>
        <end position="11"/>
    </location>
</feature>
<dbReference type="SUPFAM" id="SSF81901">
    <property type="entry name" value="HCP-like"/>
    <property type="match status" value="1"/>
</dbReference>
<gene>
    <name evidence="2" type="ORF">F1559_001707</name>
</gene>
<feature type="region of interest" description="Disordered" evidence="1">
    <location>
        <begin position="1"/>
        <end position="31"/>
    </location>
</feature>
<feature type="region of interest" description="Disordered" evidence="1">
    <location>
        <begin position="48"/>
        <end position="84"/>
    </location>
</feature>
<evidence type="ECO:0000313" key="3">
    <source>
        <dbReference type="Proteomes" id="UP000530660"/>
    </source>
</evidence>
<evidence type="ECO:0000256" key="1">
    <source>
        <dbReference type="SAM" id="MobiDB-lite"/>
    </source>
</evidence>
<evidence type="ECO:0000313" key="2">
    <source>
        <dbReference type="EMBL" id="KAF6002687.1"/>
    </source>
</evidence>
<protein>
    <submittedName>
        <fullName evidence="2">Uncharacterized protein</fullName>
    </submittedName>
</protein>
<dbReference type="EMBL" id="VWRR01000009">
    <property type="protein sequence ID" value="KAF6002687.1"/>
    <property type="molecule type" value="Genomic_DNA"/>
</dbReference>
<accession>A0A7J7IJJ8</accession>
<dbReference type="InterPro" id="IPR011990">
    <property type="entry name" value="TPR-like_helical_dom_sf"/>
</dbReference>
<name>A0A7J7IJJ8_9RHOD</name>
<dbReference type="AlphaFoldDB" id="A0A7J7IJJ8"/>